<dbReference type="EMBL" id="OX336137">
    <property type="protein sequence ID" value="CAI2718232.1"/>
    <property type="molecule type" value="Genomic_DNA"/>
</dbReference>
<gene>
    <name evidence="3" type="ORF">NSPWAT_1373</name>
</gene>
<evidence type="ECO:0000313" key="4">
    <source>
        <dbReference type="Proteomes" id="UP001157733"/>
    </source>
</evidence>
<sequence>MFFYYSNDPNRPTMPLSTKLTIWGIVLLAFVLLFVFGFTFFLIALAGGVLTFLANLLGIRRPGSMGSAPGPYSPPKNPGQWPPPPSSSSRKRHDEDDVIDV</sequence>
<name>A0ABM9HDR1_9BACT</name>
<organism evidence="3 4">
    <name type="scientific">Nitrospina watsonii</name>
    <dbReference type="NCBI Taxonomy" id="1323948"/>
    <lineage>
        <taxon>Bacteria</taxon>
        <taxon>Pseudomonadati</taxon>
        <taxon>Nitrospinota/Tectimicrobiota group</taxon>
        <taxon>Nitrospinota</taxon>
        <taxon>Nitrospinia</taxon>
        <taxon>Nitrospinales</taxon>
        <taxon>Nitrospinaceae</taxon>
        <taxon>Nitrospina</taxon>
    </lineage>
</organism>
<keyword evidence="2" id="KW-0472">Membrane</keyword>
<keyword evidence="2" id="KW-1133">Transmembrane helix</keyword>
<accession>A0ABM9HDR1</accession>
<evidence type="ECO:0000256" key="1">
    <source>
        <dbReference type="SAM" id="MobiDB-lite"/>
    </source>
</evidence>
<feature type="region of interest" description="Disordered" evidence="1">
    <location>
        <begin position="67"/>
        <end position="101"/>
    </location>
</feature>
<dbReference type="Proteomes" id="UP001157733">
    <property type="component" value="Chromosome"/>
</dbReference>
<keyword evidence="4" id="KW-1185">Reference proteome</keyword>
<protein>
    <submittedName>
        <fullName evidence="3">Uncharacterized protein</fullName>
    </submittedName>
</protein>
<reference evidence="3 4" key="1">
    <citation type="submission" date="2022-09" db="EMBL/GenBank/DDBJ databases">
        <authorList>
            <person name="Kop L."/>
        </authorList>
    </citation>
    <scope>NUCLEOTIDE SEQUENCE [LARGE SCALE GENOMIC DNA]</scope>
    <source>
        <strain evidence="3 4">347</strain>
    </source>
</reference>
<feature type="compositionally biased region" description="Pro residues" evidence="1">
    <location>
        <begin position="71"/>
        <end position="86"/>
    </location>
</feature>
<evidence type="ECO:0000256" key="2">
    <source>
        <dbReference type="SAM" id="Phobius"/>
    </source>
</evidence>
<keyword evidence="2" id="KW-0812">Transmembrane</keyword>
<evidence type="ECO:0000313" key="3">
    <source>
        <dbReference type="EMBL" id="CAI2718232.1"/>
    </source>
</evidence>
<feature type="transmembrane region" description="Helical" evidence="2">
    <location>
        <begin position="20"/>
        <end position="53"/>
    </location>
</feature>
<dbReference type="RefSeq" id="WP_282011137.1">
    <property type="nucleotide sequence ID" value="NZ_OX336137.1"/>
</dbReference>
<proteinExistence type="predicted"/>